<evidence type="ECO:0000256" key="5">
    <source>
        <dbReference type="SAM" id="MobiDB-lite"/>
    </source>
</evidence>
<organism evidence="8 9">
    <name type="scientific">Sander lucioperca</name>
    <name type="common">Pike-perch</name>
    <name type="synonym">Perca lucioperca</name>
    <dbReference type="NCBI Taxonomy" id="283035"/>
    <lineage>
        <taxon>Eukaryota</taxon>
        <taxon>Metazoa</taxon>
        <taxon>Chordata</taxon>
        <taxon>Craniata</taxon>
        <taxon>Vertebrata</taxon>
        <taxon>Euteleostomi</taxon>
        <taxon>Actinopterygii</taxon>
        <taxon>Neopterygii</taxon>
        <taxon>Teleostei</taxon>
        <taxon>Neoteleostei</taxon>
        <taxon>Acanthomorphata</taxon>
        <taxon>Eupercaria</taxon>
        <taxon>Perciformes</taxon>
        <taxon>Percoidei</taxon>
        <taxon>Percidae</taxon>
        <taxon>Luciopercinae</taxon>
        <taxon>Sander</taxon>
    </lineage>
</organism>
<feature type="compositionally biased region" description="Polar residues" evidence="5">
    <location>
        <begin position="697"/>
        <end position="707"/>
    </location>
</feature>
<dbReference type="SMART" id="SM00513">
    <property type="entry name" value="SAP"/>
    <property type="match status" value="1"/>
</dbReference>
<dbReference type="Gene3D" id="3.40.50.300">
    <property type="entry name" value="P-loop containing nucleotide triphosphate hydrolases"/>
    <property type="match status" value="1"/>
</dbReference>
<dbReference type="SMART" id="SM00449">
    <property type="entry name" value="SPRY"/>
    <property type="match status" value="1"/>
</dbReference>
<dbReference type="InterPro" id="IPR001870">
    <property type="entry name" value="B30.2/SPRY"/>
</dbReference>
<evidence type="ECO:0000313" key="8">
    <source>
        <dbReference type="Ensembl" id="ENSSLUP00000060071.1"/>
    </source>
</evidence>
<dbReference type="Pfam" id="PF13671">
    <property type="entry name" value="AAA_33"/>
    <property type="match status" value="1"/>
</dbReference>
<dbReference type="SUPFAM" id="SSF49899">
    <property type="entry name" value="Concanavalin A-like lectins/glucanases"/>
    <property type="match status" value="1"/>
</dbReference>
<keyword evidence="9" id="KW-1185">Reference proteome</keyword>
<dbReference type="InterPro" id="IPR027417">
    <property type="entry name" value="P-loop_NTPase"/>
</dbReference>
<feature type="domain" description="B30.2/SPRY" evidence="6">
    <location>
        <begin position="139"/>
        <end position="349"/>
    </location>
</feature>
<dbReference type="Pfam" id="PF00622">
    <property type="entry name" value="SPRY"/>
    <property type="match status" value="1"/>
</dbReference>
<reference evidence="8" key="1">
    <citation type="submission" date="2025-08" db="UniProtKB">
        <authorList>
            <consortium name="Ensembl"/>
        </authorList>
    </citation>
    <scope>IDENTIFICATION</scope>
</reference>
<dbReference type="Ensembl" id="ENSSLUT00000061767.1">
    <property type="protein sequence ID" value="ENSSLUP00000060071.1"/>
    <property type="gene ID" value="ENSSLUG00000025614.1"/>
</dbReference>
<dbReference type="PROSITE" id="PS50800">
    <property type="entry name" value="SAP"/>
    <property type="match status" value="1"/>
</dbReference>
<dbReference type="PANTHER" id="PTHR12381">
    <property type="entry name" value="HETEROGENEOUS NUCLEAR RIBONUCLEOPROTEIN U FAMILY MEMBER"/>
    <property type="match status" value="1"/>
</dbReference>
<dbReference type="SUPFAM" id="SSF52540">
    <property type="entry name" value="P-loop containing nucleoside triphosphate hydrolases"/>
    <property type="match status" value="1"/>
</dbReference>
<dbReference type="GO" id="GO:0005634">
    <property type="term" value="C:nucleus"/>
    <property type="evidence" value="ECO:0007669"/>
    <property type="project" value="UniProtKB-SubCell"/>
</dbReference>
<dbReference type="InterPro" id="IPR003034">
    <property type="entry name" value="SAP_dom"/>
</dbReference>
<feature type="region of interest" description="Disordered" evidence="5">
    <location>
        <begin position="37"/>
        <end position="56"/>
    </location>
</feature>
<proteinExistence type="predicted"/>
<feature type="compositionally biased region" description="Basic and acidic residues" evidence="5">
    <location>
        <begin position="555"/>
        <end position="571"/>
    </location>
</feature>
<evidence type="ECO:0000259" key="6">
    <source>
        <dbReference type="PROSITE" id="PS50188"/>
    </source>
</evidence>
<evidence type="ECO:0000256" key="3">
    <source>
        <dbReference type="ARBA" id="ARBA00022553"/>
    </source>
</evidence>
<evidence type="ECO:0000259" key="7">
    <source>
        <dbReference type="PROSITE" id="PS50800"/>
    </source>
</evidence>
<evidence type="ECO:0000256" key="4">
    <source>
        <dbReference type="ARBA" id="ARBA00023242"/>
    </source>
</evidence>
<dbReference type="GO" id="GO:0000380">
    <property type="term" value="P:alternative mRNA splicing, via spliceosome"/>
    <property type="evidence" value="ECO:0007669"/>
    <property type="project" value="TreeGrafter"/>
</dbReference>
<dbReference type="AlphaFoldDB" id="A0A8D0AUH9"/>
<protein>
    <submittedName>
        <fullName evidence="8">Heteroous nuclear ribonucleoprotein U like 1</fullName>
    </submittedName>
</protein>
<dbReference type="CDD" id="cd12884">
    <property type="entry name" value="SPRY_hnRNP"/>
    <property type="match status" value="1"/>
</dbReference>
<feature type="region of interest" description="Disordered" evidence="5">
    <location>
        <begin position="682"/>
        <end position="739"/>
    </location>
</feature>
<accession>A0A8D0AUH9</accession>
<dbReference type="GO" id="GO:0003723">
    <property type="term" value="F:RNA binding"/>
    <property type="evidence" value="ECO:0007669"/>
    <property type="project" value="TreeGrafter"/>
</dbReference>
<keyword evidence="2" id="KW-0488">Methylation</keyword>
<comment type="subcellular location">
    <subcellularLocation>
        <location evidence="1">Nucleus</location>
    </subcellularLocation>
</comment>
<dbReference type="PROSITE" id="PS50188">
    <property type="entry name" value="B302_SPRY"/>
    <property type="match status" value="1"/>
</dbReference>
<keyword evidence="4" id="KW-0539">Nucleus</keyword>
<dbReference type="Proteomes" id="UP000694568">
    <property type="component" value="Unplaced"/>
</dbReference>
<feature type="region of interest" description="Disordered" evidence="5">
    <location>
        <begin position="555"/>
        <end position="660"/>
    </location>
</feature>
<sequence length="739" mass="83137">MSFDVKKLKVNELKEELQRRGLDTKGLKADLVERLKAAQEADAQADASEQGEQEDVYGQDLQDNEDGEDVQDSIVQFNTECVAHHHCSFIILEVKVEVKMEDDPEAAGDPQQDNHGTEHPDVPGATNQAEQVKVEAEKSGNHGRKRPHEESRSYGYYEHRFYKPIHSKSFFSGALSDNCDLHFKVSRDRYSGYPLTIEGFAYLWAGARATHGVTKGRVCYEMKVNEEINVKHLPGSEPDPHVVRIGWSLNHCSTQLGEEPFSFGYGGTGKKSADCKFADFGEKFGENDVIGCYIDFDKGDEVEIGFSKNGVSLGVAFQTTKEALAGRALFPHVLVKNCAVEFNFGQKQPYFPQPEGYTYIHDLGMEDKIRGTKGPASKSECEILMMVGLPACGKTTWAMKHAATNPEMKYNILGTNAIMDKMKVMGLRRQKNYSGRWDVLIQQATQCLNRLIEIAARKRRNYILDQTNVYGSARRRKMRPFEGFQRKAIVICPTDEDFKERTLKQTNEQGKDVPDHAVLEMKANFTIPEACDFLEAVTFIELQRDEAENLLKQYNEEGRKAGPPPDKRFDNRQGGFRGRGGGSFQRYDSRDGSRGGYQNRSADGSSGYRGAGYSRGGYSQNRWGSSYRDGGSDARAGYSRSQPSGGSYNRPAPYTKGAYSQGYSQSYNQGYNQGSYNQNYYGNYSQYPGYSQSYSQTPTTAQTYNHHQQQPQQQPQQPAQQPQQQQQSYNQQYQQVGNG</sequence>
<dbReference type="InterPro" id="IPR036361">
    <property type="entry name" value="SAP_dom_sf"/>
</dbReference>
<dbReference type="PANTHER" id="PTHR12381:SF41">
    <property type="entry name" value="HETEROGENEOUS NUCLEAR RIBONUCLEOPROTEIN U-LIKE PROTEIN 1"/>
    <property type="match status" value="1"/>
</dbReference>
<evidence type="ECO:0000256" key="2">
    <source>
        <dbReference type="ARBA" id="ARBA00022481"/>
    </source>
</evidence>
<dbReference type="GeneTree" id="ENSGT00940000157823"/>
<evidence type="ECO:0000256" key="1">
    <source>
        <dbReference type="ARBA" id="ARBA00004123"/>
    </source>
</evidence>
<dbReference type="FunFam" id="2.60.120.920:FF:000006">
    <property type="entry name" value="heterogeneous nuclear ribonucleoprotein U isoform X1"/>
    <property type="match status" value="1"/>
</dbReference>
<gene>
    <name evidence="8" type="primary">LOC116040089</name>
</gene>
<name>A0A8D0AUH9_SANLU</name>
<dbReference type="InterPro" id="IPR035778">
    <property type="entry name" value="SPRY_hnRNP_U"/>
</dbReference>
<dbReference type="FunFam" id="3.40.50.300:FF:000355">
    <property type="entry name" value="Heterogeneous nuclear ribonucleoprotein U-like 1, isoform CRA_a"/>
    <property type="match status" value="1"/>
</dbReference>
<dbReference type="SUPFAM" id="SSF68906">
    <property type="entry name" value="SAP domain"/>
    <property type="match status" value="1"/>
</dbReference>
<reference evidence="8" key="2">
    <citation type="submission" date="2025-09" db="UniProtKB">
        <authorList>
            <consortium name="Ensembl"/>
        </authorList>
    </citation>
    <scope>IDENTIFICATION</scope>
</reference>
<dbReference type="InterPro" id="IPR003877">
    <property type="entry name" value="SPRY_dom"/>
</dbReference>
<keyword evidence="3" id="KW-0597">Phosphoprotein</keyword>
<feature type="compositionally biased region" description="Low complexity" evidence="5">
    <location>
        <begin position="708"/>
        <end position="739"/>
    </location>
</feature>
<dbReference type="InterPro" id="IPR043136">
    <property type="entry name" value="B30.2/SPRY_sf"/>
</dbReference>
<feature type="domain" description="SAP" evidence="7">
    <location>
        <begin position="5"/>
        <end position="39"/>
    </location>
</feature>
<dbReference type="Pfam" id="PF02037">
    <property type="entry name" value="SAP"/>
    <property type="match status" value="1"/>
</dbReference>
<dbReference type="Gene3D" id="2.60.120.920">
    <property type="match status" value="1"/>
</dbReference>
<feature type="compositionally biased region" description="Low complexity" evidence="5">
    <location>
        <begin position="682"/>
        <end position="696"/>
    </location>
</feature>
<feature type="region of interest" description="Disordered" evidence="5">
    <location>
        <begin position="101"/>
        <end position="125"/>
    </location>
</feature>
<dbReference type="InterPro" id="IPR013320">
    <property type="entry name" value="ConA-like_dom_sf"/>
</dbReference>
<dbReference type="Gene3D" id="1.10.720.30">
    <property type="entry name" value="SAP domain"/>
    <property type="match status" value="1"/>
</dbReference>
<evidence type="ECO:0000313" key="9">
    <source>
        <dbReference type="Proteomes" id="UP000694568"/>
    </source>
</evidence>